<dbReference type="InterPro" id="IPR036259">
    <property type="entry name" value="MFS_trans_sf"/>
</dbReference>
<keyword evidence="4" id="KW-0762">Sugar transport</keyword>
<keyword evidence="3" id="KW-1003">Cell membrane</keyword>
<dbReference type="PRINTS" id="PR00171">
    <property type="entry name" value="SUGRTRNSPORT"/>
</dbReference>
<evidence type="ECO:0000256" key="9">
    <source>
        <dbReference type="SAM" id="Phobius"/>
    </source>
</evidence>
<evidence type="ECO:0000256" key="4">
    <source>
        <dbReference type="ARBA" id="ARBA00022597"/>
    </source>
</evidence>
<feature type="transmembrane region" description="Helical" evidence="9">
    <location>
        <begin position="380"/>
        <end position="404"/>
    </location>
</feature>
<evidence type="ECO:0000256" key="3">
    <source>
        <dbReference type="ARBA" id="ARBA00022475"/>
    </source>
</evidence>
<dbReference type="InterPro" id="IPR003663">
    <property type="entry name" value="Sugar/inositol_transpt"/>
</dbReference>
<feature type="transmembrane region" description="Helical" evidence="9">
    <location>
        <begin position="282"/>
        <end position="304"/>
    </location>
</feature>
<keyword evidence="7 9" id="KW-0472">Membrane</keyword>
<feature type="transmembrane region" description="Helical" evidence="9">
    <location>
        <begin position="32"/>
        <end position="55"/>
    </location>
</feature>
<dbReference type="PANTHER" id="PTHR48021:SF47">
    <property type="entry name" value="GH17672P"/>
    <property type="match status" value="1"/>
</dbReference>
<keyword evidence="8" id="KW-0325">Glycoprotein</keyword>
<feature type="transmembrane region" description="Helical" evidence="9">
    <location>
        <begin position="141"/>
        <end position="158"/>
    </location>
</feature>
<evidence type="ECO:0000256" key="1">
    <source>
        <dbReference type="ARBA" id="ARBA00004651"/>
    </source>
</evidence>
<feature type="transmembrane region" description="Helical" evidence="9">
    <location>
        <begin position="82"/>
        <end position="101"/>
    </location>
</feature>
<evidence type="ECO:0000256" key="5">
    <source>
        <dbReference type="ARBA" id="ARBA00022692"/>
    </source>
</evidence>
<sequence>MHNEQDEIPLKEVAANKDASDNVETRPKKLNYFLYIIAAIVNLLSIASGSAIVWVTPALPKLDGSRGIEENPFSRPITTSEISLLAALTPLGGVVGPLGAAKIAAKFGRKRMLLILACLLGVSYLIPVVAKTIAWFYTSRFLIGVAVGGVYAVIPVYLTEIAENHNRGALGCSMAIFVACGMTVTLIIGPYLSIPIFSLVCATPIFIFVPIFVILGPETPPFLASTNDVKNLAKSLFKLRNNSPEEIHKEMDRILEAAKRTSSQNSGRLQDLFKVAYLRRTLLISTTLCLFQQGVGFGCVVSYMQIIFEASKANLASEFCVMIVGTCQLLGTLLSSIIVDRAGRRMLLLGSTFGIFVALSTLGLYFWLKNNQFQLDGFSWLPILCLSVFIVSFGIGLGPVAWVVMAEVFPPNVKSYAASIVGCSTFVLSFIVVVAFPHLSLVLGMAKCFVMFSVVSLAGCVFIYWMVPETKGKTLEEIQRSLRRR</sequence>
<gene>
    <name evidence="11" type="ORF">Zmor_023321</name>
</gene>
<dbReference type="PROSITE" id="PS50850">
    <property type="entry name" value="MFS"/>
    <property type="match status" value="1"/>
</dbReference>
<keyword evidence="5 9" id="KW-0812">Transmembrane</keyword>
<protein>
    <recommendedName>
        <fullName evidence="10">Major facilitator superfamily (MFS) profile domain-containing protein</fullName>
    </recommendedName>
</protein>
<accession>A0AA38M6A4</accession>
<feature type="domain" description="Major facilitator superfamily (MFS) profile" evidence="10">
    <location>
        <begin position="34"/>
        <end position="471"/>
    </location>
</feature>
<feature type="transmembrane region" description="Helical" evidence="9">
    <location>
        <begin position="346"/>
        <end position="368"/>
    </location>
</feature>
<feature type="transmembrane region" description="Helical" evidence="9">
    <location>
        <begin position="113"/>
        <end position="135"/>
    </location>
</feature>
<keyword evidence="6 9" id="KW-1133">Transmembrane helix</keyword>
<dbReference type="AlphaFoldDB" id="A0AA38M6A4"/>
<evidence type="ECO:0000256" key="2">
    <source>
        <dbReference type="ARBA" id="ARBA00022448"/>
    </source>
</evidence>
<evidence type="ECO:0000256" key="8">
    <source>
        <dbReference type="ARBA" id="ARBA00023180"/>
    </source>
</evidence>
<dbReference type="PROSITE" id="PS00216">
    <property type="entry name" value="SUGAR_TRANSPORT_1"/>
    <property type="match status" value="1"/>
</dbReference>
<comment type="subcellular location">
    <subcellularLocation>
        <location evidence="1">Cell membrane</location>
        <topology evidence="1">Multi-pass membrane protein</topology>
    </subcellularLocation>
</comment>
<dbReference type="Gene3D" id="1.20.1250.20">
    <property type="entry name" value="MFS general substrate transporter like domains"/>
    <property type="match status" value="1"/>
</dbReference>
<dbReference type="PROSITE" id="PS00217">
    <property type="entry name" value="SUGAR_TRANSPORT_2"/>
    <property type="match status" value="1"/>
</dbReference>
<comment type="caution">
    <text evidence="11">The sequence shown here is derived from an EMBL/GenBank/DDBJ whole genome shotgun (WGS) entry which is preliminary data.</text>
</comment>
<dbReference type="GO" id="GO:0005886">
    <property type="term" value="C:plasma membrane"/>
    <property type="evidence" value="ECO:0007669"/>
    <property type="project" value="UniProtKB-SubCell"/>
</dbReference>
<dbReference type="InterPro" id="IPR050549">
    <property type="entry name" value="MFS_Trehalose_Transporter"/>
</dbReference>
<evidence type="ECO:0000256" key="6">
    <source>
        <dbReference type="ARBA" id="ARBA00022989"/>
    </source>
</evidence>
<dbReference type="InterPro" id="IPR020846">
    <property type="entry name" value="MFS_dom"/>
</dbReference>
<dbReference type="InterPro" id="IPR005828">
    <property type="entry name" value="MFS_sugar_transport-like"/>
</dbReference>
<feature type="transmembrane region" description="Helical" evidence="9">
    <location>
        <begin position="442"/>
        <end position="467"/>
    </location>
</feature>
<feature type="transmembrane region" description="Helical" evidence="9">
    <location>
        <begin position="194"/>
        <end position="215"/>
    </location>
</feature>
<evidence type="ECO:0000313" key="12">
    <source>
        <dbReference type="Proteomes" id="UP001168821"/>
    </source>
</evidence>
<reference evidence="11" key="1">
    <citation type="journal article" date="2023" name="G3 (Bethesda)">
        <title>Whole genome assemblies of Zophobas morio and Tenebrio molitor.</title>
        <authorList>
            <person name="Kaur S."/>
            <person name="Stinson S.A."/>
            <person name="diCenzo G.C."/>
        </authorList>
    </citation>
    <scope>NUCLEOTIDE SEQUENCE</scope>
    <source>
        <strain evidence="11">QUZm001</strain>
    </source>
</reference>
<dbReference type="FunFam" id="1.20.1250.20:FF:000218">
    <property type="entry name" value="facilitated trehalose transporter Tret1"/>
    <property type="match status" value="1"/>
</dbReference>
<feature type="transmembrane region" description="Helical" evidence="9">
    <location>
        <begin position="170"/>
        <end position="188"/>
    </location>
</feature>
<keyword evidence="2" id="KW-0813">Transport</keyword>
<name>A0AA38M6A4_9CUCU</name>
<dbReference type="Pfam" id="PF00083">
    <property type="entry name" value="Sugar_tr"/>
    <property type="match status" value="1"/>
</dbReference>
<proteinExistence type="predicted"/>
<organism evidence="11 12">
    <name type="scientific">Zophobas morio</name>
    <dbReference type="NCBI Taxonomy" id="2755281"/>
    <lineage>
        <taxon>Eukaryota</taxon>
        <taxon>Metazoa</taxon>
        <taxon>Ecdysozoa</taxon>
        <taxon>Arthropoda</taxon>
        <taxon>Hexapoda</taxon>
        <taxon>Insecta</taxon>
        <taxon>Pterygota</taxon>
        <taxon>Neoptera</taxon>
        <taxon>Endopterygota</taxon>
        <taxon>Coleoptera</taxon>
        <taxon>Polyphaga</taxon>
        <taxon>Cucujiformia</taxon>
        <taxon>Tenebrionidae</taxon>
        <taxon>Zophobas</taxon>
    </lineage>
</organism>
<evidence type="ECO:0000259" key="10">
    <source>
        <dbReference type="PROSITE" id="PS50850"/>
    </source>
</evidence>
<dbReference type="Proteomes" id="UP001168821">
    <property type="component" value="Unassembled WGS sequence"/>
</dbReference>
<evidence type="ECO:0000313" key="11">
    <source>
        <dbReference type="EMBL" id="KAJ3645680.1"/>
    </source>
</evidence>
<dbReference type="EMBL" id="JALNTZ010000007">
    <property type="protein sequence ID" value="KAJ3645680.1"/>
    <property type="molecule type" value="Genomic_DNA"/>
</dbReference>
<dbReference type="SUPFAM" id="SSF103473">
    <property type="entry name" value="MFS general substrate transporter"/>
    <property type="match status" value="1"/>
</dbReference>
<feature type="transmembrane region" description="Helical" evidence="9">
    <location>
        <begin position="416"/>
        <end position="436"/>
    </location>
</feature>
<dbReference type="InterPro" id="IPR005829">
    <property type="entry name" value="Sugar_transporter_CS"/>
</dbReference>
<dbReference type="PANTHER" id="PTHR48021">
    <property type="match status" value="1"/>
</dbReference>
<dbReference type="GO" id="GO:0022857">
    <property type="term" value="F:transmembrane transporter activity"/>
    <property type="evidence" value="ECO:0007669"/>
    <property type="project" value="InterPro"/>
</dbReference>
<feature type="transmembrane region" description="Helical" evidence="9">
    <location>
        <begin position="316"/>
        <end position="339"/>
    </location>
</feature>
<keyword evidence="12" id="KW-1185">Reference proteome</keyword>
<evidence type="ECO:0000256" key="7">
    <source>
        <dbReference type="ARBA" id="ARBA00023136"/>
    </source>
</evidence>